<dbReference type="Proteomes" id="UP000006790">
    <property type="component" value="Chromosome 1"/>
</dbReference>
<dbReference type="HOGENOM" id="CLU_364165_0_0_1"/>
<dbReference type="AlphaFoldDB" id="G8JNA0"/>
<dbReference type="KEGG" id="erc:Ecym_1329"/>
<dbReference type="InterPro" id="IPR016024">
    <property type="entry name" value="ARM-type_fold"/>
</dbReference>
<dbReference type="PANTHER" id="PTHR45994">
    <property type="entry name" value="FI21225P1"/>
    <property type="match status" value="1"/>
</dbReference>
<dbReference type="GO" id="GO:0017022">
    <property type="term" value="F:myosin binding"/>
    <property type="evidence" value="ECO:0007669"/>
    <property type="project" value="EnsemblFungi"/>
</dbReference>
<dbReference type="GO" id="GO:0042802">
    <property type="term" value="F:identical protein binding"/>
    <property type="evidence" value="ECO:0007669"/>
    <property type="project" value="EnsemblFungi"/>
</dbReference>
<sequence>MDIDGLSKALKGDLRLELKVEDYIASLNALVNETDKVRNAEDVEEIIIRSIKDHSTSRAHFLMMFKQKPDRFLDLLGDLSSRAISAIVDSFKSVDDTIPLMLEIKRRIRAKKCRSDGLLKLVYQLLERYVYKFEDIVFLAEELPFHLESTDIRPLVLLIFAQLDNKYKRTFNEKLLDVFDTLTIEADADHTESMNAILNTLSELYPVLTNICSEAFLSEELQTVLKRKILRNDSLIKKGLQLLSVACIDESVRKYIAEQYFPIIEASLSNNELKLHSALVLVKTWSFSKLKNTKVKQLGNIFIQNVESNDEREQEIAVEGLAYLSLISSVRNGIRSNGNVCLELVQLVVDEKTESCIIYGILSLLANLSTFSDECTPEQSSINSLKAYAELKNPVVETQTGKEEEEDIFAFIDDYIVDLQVIGSLSNRLKDLMPSCRDQFVKLIYNATRKRHFISECVKQGATKALLGYLGNMPIQIQFRLYAIRALNSILINTNPKLLFNHYSPLSTVPYLFELIPGRDGNDNEELLNALTTRDSYEALLALTNLAATDSADSLSKLIVSDPQCWSKIMNCILDETVQIQRSVLELLSNLMAYPLHIAAKFLILAILQVLRILTYWLNYCALEISNLKELLLRFSPT</sequence>
<dbReference type="eggNOG" id="KOG4151">
    <property type="taxonomic scope" value="Eukaryota"/>
</dbReference>
<dbReference type="GO" id="GO:0008298">
    <property type="term" value="P:intracellular mRNA localization"/>
    <property type="evidence" value="ECO:0007669"/>
    <property type="project" value="EnsemblFungi"/>
</dbReference>
<dbReference type="GO" id="GO:0005737">
    <property type="term" value="C:cytoplasm"/>
    <property type="evidence" value="ECO:0007669"/>
    <property type="project" value="UniProtKB-SubCell"/>
</dbReference>
<evidence type="ECO:0000313" key="4">
    <source>
        <dbReference type="EMBL" id="AET37564.1"/>
    </source>
</evidence>
<evidence type="ECO:0000313" key="5">
    <source>
        <dbReference type="Proteomes" id="UP000006790"/>
    </source>
</evidence>
<name>G8JNA0_ERECY</name>
<dbReference type="Gene3D" id="1.25.10.100">
    <property type="match status" value="1"/>
</dbReference>
<keyword evidence="2" id="KW-0963">Cytoplasm</keyword>
<proteinExistence type="predicted"/>
<feature type="domain" description="UNC-45/Cro1/She4 central" evidence="3">
    <location>
        <begin position="141"/>
        <end position="284"/>
    </location>
</feature>
<dbReference type="GO" id="GO:0007533">
    <property type="term" value="P:mating type switching"/>
    <property type="evidence" value="ECO:0007669"/>
    <property type="project" value="EnsemblFungi"/>
</dbReference>
<dbReference type="GeneID" id="11471396"/>
<dbReference type="EMBL" id="CP002497">
    <property type="protein sequence ID" value="AET37564.1"/>
    <property type="molecule type" value="Genomic_DNA"/>
</dbReference>
<dbReference type="InParanoid" id="G8JNA0"/>
<dbReference type="STRING" id="931890.G8JNA0"/>
<dbReference type="PANTHER" id="PTHR45994:SF1">
    <property type="entry name" value="FI21225P1"/>
    <property type="match status" value="1"/>
</dbReference>
<dbReference type="FunCoup" id="G8JNA0">
    <property type="interactions" value="120"/>
</dbReference>
<evidence type="ECO:0000259" key="3">
    <source>
        <dbReference type="Pfam" id="PF11701"/>
    </source>
</evidence>
<dbReference type="GO" id="GO:0051879">
    <property type="term" value="F:Hsp90 protein binding"/>
    <property type="evidence" value="ECO:0007669"/>
    <property type="project" value="TreeGrafter"/>
</dbReference>
<protein>
    <recommendedName>
        <fullName evidence="3">UNC-45/Cro1/She4 central domain-containing protein</fullName>
    </recommendedName>
</protein>
<comment type="subcellular location">
    <subcellularLocation>
        <location evidence="1">Cytoplasm</location>
    </subcellularLocation>
</comment>
<dbReference type="OrthoDB" id="5574718at2759"/>
<dbReference type="Pfam" id="PF11701">
    <property type="entry name" value="UNC45-central"/>
    <property type="match status" value="1"/>
</dbReference>
<dbReference type="OMA" id="CIDENVR"/>
<organism evidence="4 5">
    <name type="scientific">Eremothecium cymbalariae (strain CBS 270.75 / DBVPG 7215 / KCTC 17166 / NRRL Y-17582)</name>
    <name type="common">Yeast</name>
    <dbReference type="NCBI Taxonomy" id="931890"/>
    <lineage>
        <taxon>Eukaryota</taxon>
        <taxon>Fungi</taxon>
        <taxon>Dikarya</taxon>
        <taxon>Ascomycota</taxon>
        <taxon>Saccharomycotina</taxon>
        <taxon>Saccharomycetes</taxon>
        <taxon>Saccharomycetales</taxon>
        <taxon>Saccharomycetaceae</taxon>
        <taxon>Eremothecium</taxon>
    </lineage>
</organism>
<dbReference type="RefSeq" id="XP_003644381.1">
    <property type="nucleotide sequence ID" value="XM_003644333.1"/>
</dbReference>
<reference evidence="5" key="1">
    <citation type="journal article" date="2012" name="G3 (Bethesda)">
        <title>Pichia sorbitophila, an interspecies yeast hybrid reveals early steps of genome resolution following polyploidization.</title>
        <authorList>
            <person name="Leh Louis V."/>
            <person name="Despons L."/>
            <person name="Friedrich A."/>
            <person name="Martin T."/>
            <person name="Durrens P."/>
            <person name="Casaregola S."/>
            <person name="Neuveglise C."/>
            <person name="Fairhead C."/>
            <person name="Marck C."/>
            <person name="Cruz J.A."/>
            <person name="Straub M.L."/>
            <person name="Kugler V."/>
            <person name="Sacerdot C."/>
            <person name="Uzunov Z."/>
            <person name="Thierry A."/>
            <person name="Weiss S."/>
            <person name="Bleykasten C."/>
            <person name="De Montigny J."/>
            <person name="Jacques N."/>
            <person name="Jung P."/>
            <person name="Lemaire M."/>
            <person name="Mallet S."/>
            <person name="Morel G."/>
            <person name="Richard G.F."/>
            <person name="Sarkar A."/>
            <person name="Savel G."/>
            <person name="Schacherer J."/>
            <person name="Seret M.L."/>
            <person name="Talla E."/>
            <person name="Samson G."/>
            <person name="Jubin C."/>
            <person name="Poulain J."/>
            <person name="Vacherie B."/>
            <person name="Barbe V."/>
            <person name="Pelletier E."/>
            <person name="Sherman D.J."/>
            <person name="Westhof E."/>
            <person name="Weissenbach J."/>
            <person name="Baret P.V."/>
            <person name="Wincker P."/>
            <person name="Gaillardin C."/>
            <person name="Dujon B."/>
            <person name="Souciet J.L."/>
        </authorList>
    </citation>
    <scope>NUCLEOTIDE SEQUENCE [LARGE SCALE GENOMIC DNA]</scope>
    <source>
        <strain evidence="5">CBS 270.75 / DBVPG 7215 / KCTC 17166 / NRRL Y-17582</strain>
    </source>
</reference>
<evidence type="ECO:0000256" key="2">
    <source>
        <dbReference type="ARBA" id="ARBA00022490"/>
    </source>
</evidence>
<dbReference type="Gene3D" id="1.25.10.10">
    <property type="entry name" value="Leucine-rich Repeat Variant"/>
    <property type="match status" value="1"/>
</dbReference>
<gene>
    <name evidence="4" type="ordered locus">Ecym_1329</name>
</gene>
<keyword evidence="5" id="KW-1185">Reference proteome</keyword>
<evidence type="ECO:0000256" key="1">
    <source>
        <dbReference type="ARBA" id="ARBA00004496"/>
    </source>
</evidence>
<dbReference type="InterPro" id="IPR024660">
    <property type="entry name" value="UCS_central_dom"/>
</dbReference>
<dbReference type="SUPFAM" id="SSF48371">
    <property type="entry name" value="ARM repeat"/>
    <property type="match status" value="1"/>
</dbReference>
<accession>G8JNA0</accession>
<dbReference type="InterPro" id="IPR011989">
    <property type="entry name" value="ARM-like"/>
</dbReference>